<evidence type="ECO:0000256" key="6">
    <source>
        <dbReference type="SAM" id="Phobius"/>
    </source>
</evidence>
<gene>
    <name evidence="7" type="ORF">HHI36_007100</name>
</gene>
<name>A0ABD2MNH7_9CUCU</name>
<evidence type="ECO:0000256" key="4">
    <source>
        <dbReference type="ARBA" id="ARBA00022989"/>
    </source>
</evidence>
<dbReference type="GO" id="GO:0016020">
    <property type="term" value="C:membrane"/>
    <property type="evidence" value="ECO:0007669"/>
    <property type="project" value="UniProtKB-SubCell"/>
</dbReference>
<evidence type="ECO:0000256" key="3">
    <source>
        <dbReference type="ARBA" id="ARBA00022692"/>
    </source>
</evidence>
<keyword evidence="8" id="KW-1185">Reference proteome</keyword>
<feature type="transmembrane region" description="Helical" evidence="6">
    <location>
        <begin position="6"/>
        <end position="37"/>
    </location>
</feature>
<evidence type="ECO:0008006" key="9">
    <source>
        <dbReference type="Google" id="ProtNLM"/>
    </source>
</evidence>
<comment type="caution">
    <text evidence="7">The sequence shown here is derived from an EMBL/GenBank/DDBJ whole genome shotgun (WGS) entry which is preliminary data.</text>
</comment>
<dbReference type="EMBL" id="JABFTP020000021">
    <property type="protein sequence ID" value="KAL3267963.1"/>
    <property type="molecule type" value="Genomic_DNA"/>
</dbReference>
<comment type="similarity">
    <text evidence="2">Belongs to the TMEM129 family.</text>
</comment>
<dbReference type="InterPro" id="IPR018801">
    <property type="entry name" value="TM129"/>
</dbReference>
<protein>
    <recommendedName>
        <fullName evidence="9">Transmembrane protein 129</fullName>
    </recommendedName>
</protein>
<dbReference type="AlphaFoldDB" id="A0ABD2MNH7"/>
<keyword evidence="4 6" id="KW-1133">Transmembrane helix</keyword>
<organism evidence="7 8">
    <name type="scientific">Cryptolaemus montrouzieri</name>
    <dbReference type="NCBI Taxonomy" id="559131"/>
    <lineage>
        <taxon>Eukaryota</taxon>
        <taxon>Metazoa</taxon>
        <taxon>Ecdysozoa</taxon>
        <taxon>Arthropoda</taxon>
        <taxon>Hexapoda</taxon>
        <taxon>Insecta</taxon>
        <taxon>Pterygota</taxon>
        <taxon>Neoptera</taxon>
        <taxon>Endopterygota</taxon>
        <taxon>Coleoptera</taxon>
        <taxon>Polyphaga</taxon>
        <taxon>Cucujiformia</taxon>
        <taxon>Coccinelloidea</taxon>
        <taxon>Coccinellidae</taxon>
        <taxon>Scymninae</taxon>
        <taxon>Scymnini</taxon>
        <taxon>Cryptolaemus</taxon>
    </lineage>
</organism>
<dbReference type="PANTHER" id="PTHR31322">
    <property type="entry name" value="E3 UBIQUITIN-PROTEIN LIGASE TM129"/>
    <property type="match status" value="1"/>
</dbReference>
<dbReference type="Pfam" id="PF10272">
    <property type="entry name" value="Tmpp129"/>
    <property type="match status" value="1"/>
</dbReference>
<keyword evidence="5 6" id="KW-0472">Membrane</keyword>
<evidence type="ECO:0000256" key="2">
    <source>
        <dbReference type="ARBA" id="ARBA00007332"/>
    </source>
</evidence>
<accession>A0ABD2MNH7</accession>
<keyword evidence="3 6" id="KW-0812">Transmembrane</keyword>
<evidence type="ECO:0000313" key="7">
    <source>
        <dbReference type="EMBL" id="KAL3267963.1"/>
    </source>
</evidence>
<dbReference type="Proteomes" id="UP001516400">
    <property type="component" value="Unassembled WGS sequence"/>
</dbReference>
<feature type="transmembrane region" description="Helical" evidence="6">
    <location>
        <begin position="58"/>
        <end position="78"/>
    </location>
</feature>
<sequence length="366" mass="42087">MDQLDFIYPILYLLLCACMIYPPAEFVSAGFTIPVLFSRYLGREEEAFIHYHIKRSCLTLMMYALFPVGYILTLILFGNIDMLTAFTTSYFGNIYMGISLLLPLLGSYQIKTWTDNNYEKHPIAINLSKFCNNDMNWRSVQINIDVECRRQGNIYIQTNSISHIVVTENWILKVTPFTIFLAHQSDSTVTVKTSDIHEISPQVYGEIQYLNIEVKSSREGVNPFIIRINSGDFQKLQNRLTRTVTVMPNVKFHKTIIDQFIDVFKNTIKDNPKYDTNQAFEQCIGCLEAVPTIKLQKLCADSNENDNSCTPCYCRPMWCADCMAKWFVSRQDSENPSTWLSAKCTCPMCRAKFCLLDVCFLSSVDV</sequence>
<evidence type="ECO:0000256" key="5">
    <source>
        <dbReference type="ARBA" id="ARBA00023136"/>
    </source>
</evidence>
<reference evidence="7 8" key="1">
    <citation type="journal article" date="2021" name="BMC Biol.">
        <title>Horizontally acquired antibacterial genes associated with adaptive radiation of ladybird beetles.</title>
        <authorList>
            <person name="Li H.S."/>
            <person name="Tang X.F."/>
            <person name="Huang Y.H."/>
            <person name="Xu Z.Y."/>
            <person name="Chen M.L."/>
            <person name="Du X.Y."/>
            <person name="Qiu B.Y."/>
            <person name="Chen P.T."/>
            <person name="Zhang W."/>
            <person name="Slipinski A."/>
            <person name="Escalona H.E."/>
            <person name="Waterhouse R.M."/>
            <person name="Zwick A."/>
            <person name="Pang H."/>
        </authorList>
    </citation>
    <scope>NUCLEOTIDE SEQUENCE [LARGE SCALE GENOMIC DNA]</scope>
    <source>
        <strain evidence="7">SYSU2018</strain>
    </source>
</reference>
<evidence type="ECO:0000256" key="1">
    <source>
        <dbReference type="ARBA" id="ARBA00004141"/>
    </source>
</evidence>
<evidence type="ECO:0000313" key="8">
    <source>
        <dbReference type="Proteomes" id="UP001516400"/>
    </source>
</evidence>
<comment type="subcellular location">
    <subcellularLocation>
        <location evidence="1">Membrane</location>
        <topology evidence="1">Multi-pass membrane protein</topology>
    </subcellularLocation>
</comment>
<feature type="transmembrane region" description="Helical" evidence="6">
    <location>
        <begin position="90"/>
        <end position="110"/>
    </location>
</feature>
<proteinExistence type="inferred from homology"/>
<dbReference type="PANTHER" id="PTHR31322:SF2">
    <property type="entry name" value="E3 UBIQUITIN-PROTEIN LIGASE TM129"/>
    <property type="match status" value="1"/>
</dbReference>